<dbReference type="WBParaSite" id="Smp_153480.1">
    <property type="protein sequence ID" value="Smp_153480.1"/>
    <property type="gene ID" value="Smp_153480"/>
</dbReference>
<keyword evidence="5 8" id="KW-0812">Transmembrane</keyword>
<dbReference type="WBParaSite" id="Smp_153480.2">
    <property type="protein sequence ID" value="Smp_153480.2"/>
    <property type="gene ID" value="Smp_153480"/>
</dbReference>
<dbReference type="ExpressionAtlas" id="A0A3Q0KQ34">
    <property type="expression patterns" value="baseline"/>
</dbReference>
<accession>A0A5K4ESU4</accession>
<evidence type="ECO:0000256" key="5">
    <source>
        <dbReference type="ARBA" id="ARBA00022692"/>
    </source>
</evidence>
<dbReference type="GO" id="GO:0055075">
    <property type="term" value="P:potassium ion homeostasis"/>
    <property type="evidence" value="ECO:0007669"/>
    <property type="project" value="TreeGrafter"/>
</dbReference>
<reference evidence="12" key="2">
    <citation type="submission" date="2018-12" db="UniProtKB">
        <authorList>
            <consortium name="WormBaseParasite"/>
        </authorList>
    </citation>
    <scope>IDENTIFICATION</scope>
    <source>
        <strain evidence="12 13">Puerto Rican</strain>
    </source>
</reference>
<sequence length="998" mass="111507">MADINKPLDDNVVISRRTLNTFGGVFCSVTLSQFSSVIFLRLGFIIAHAGLLESILQLFLSYFILLLTVFSICAISTNGAVEGGGVYFMLSRTLGPEFGGAIGSIFFFAQVCSAALYIAGLVEAVLINFGPGGILFDGVLPGENHWWSYLYAIVILALCMSILLIGSQMFARALYFILAVVIIVIICVFASFFLQPKLIPLPRSNSLTYNSSIPNNVTIFAEFTGLNGNTFKENIYPMYSIDYTTGLLTSFVIVFSVLFSGVTGIMNGANVSGELKNPSRSIPLGTLSALLCTLLIYLVMMIFSAASNSRYLLLNNNIFMQSISFWQPIVVIGVFATTLSAALGNLIGASRILEAIARDELFGRLLRPAKWTTKRGNPIVAVLSAGFLCLLILLIGRLNAIAPLVSVLFLLAYASVNLACAGLDAASPPNFRPTFRYFNWITSILGMIGCIIMCLLIQPIYTVVAIIVLGLLVFSLYQRHLESSWGNIGQALLFHQIRKYLLLLDARKDHVKYWRLQLLLLVANPRSSASLVQFMNSLKKGGLYVVGHAICGDPDEFVDQSDPCLNQRWYWTQYVKYLKTKAFVEITIDRSVRRAISHLIRISGLGAMRPNTVCLGFYDDKPSVDILARIWKERKVKTFSSWPNHIHSYSSTELIINNNDAQTTNAYLNSSELLANFGSVPNQDSNSIFVNHNNADNQFFTDHRSGRLTSQEYVSIIREILNMETNVVLARNFDRVIFDEGMSGWDTTRRYFRNIFHTTNRSQRLNSNYNNGYNAGTVMDTTNSMHEINPYIVDTSKAIFFDIWPINLLEFYGGTLNPPSSSSSHEGIYKQAIDRTGLFLLQLACLVARSPYWRKRRHPPKLRAFFPQLRTMNQMNPPNGEVVTVIDKARSQLSTLLKNLRIPAEIHLVDMDSSVMKKNSMLKNIDDNTNDNRRIIYLNQLVLSYCHPNTTALFLYLPKPSSDLSLADIYLNQLNILTDTLPPTLLAHGLHEVTSAEL</sequence>
<dbReference type="InterPro" id="IPR004842">
    <property type="entry name" value="SLC12A_fam"/>
</dbReference>
<proteinExistence type="inferred from homology"/>
<dbReference type="InParanoid" id="A0A3Q0KQ34"/>
<evidence type="ECO:0000256" key="2">
    <source>
        <dbReference type="ARBA" id="ARBA00010593"/>
    </source>
</evidence>
<evidence type="ECO:0000313" key="11">
    <source>
        <dbReference type="Proteomes" id="UP000008854"/>
    </source>
</evidence>
<evidence type="ECO:0000259" key="10">
    <source>
        <dbReference type="Pfam" id="PF03522"/>
    </source>
</evidence>
<evidence type="ECO:0000259" key="9">
    <source>
        <dbReference type="Pfam" id="PF00324"/>
    </source>
</evidence>
<feature type="transmembrane region" description="Helical" evidence="8">
    <location>
        <begin position="376"/>
        <end position="395"/>
    </location>
</feature>
<feature type="transmembrane region" description="Helical" evidence="8">
    <location>
        <begin position="247"/>
        <end position="269"/>
    </location>
</feature>
<feature type="domain" description="SLC12A transporter C-terminal" evidence="10">
    <location>
        <begin position="530"/>
        <end position="620"/>
    </location>
</feature>
<feature type="transmembrane region" description="Helical" evidence="8">
    <location>
        <begin position="173"/>
        <end position="194"/>
    </location>
</feature>
<dbReference type="Pfam" id="PF00324">
    <property type="entry name" value="AA_permease"/>
    <property type="match status" value="1"/>
</dbReference>
<dbReference type="GO" id="GO:0055064">
    <property type="term" value="P:chloride ion homeostasis"/>
    <property type="evidence" value="ECO:0007669"/>
    <property type="project" value="TreeGrafter"/>
</dbReference>
<feature type="transmembrane region" description="Helical" evidence="8">
    <location>
        <begin position="21"/>
        <end position="47"/>
    </location>
</feature>
<feature type="domain" description="Amino acid permease/ SLC12A" evidence="9">
    <location>
        <begin position="34"/>
        <end position="519"/>
    </location>
</feature>
<keyword evidence="4" id="KW-0813">Transport</keyword>
<feature type="transmembrane region" description="Helical" evidence="8">
    <location>
        <begin position="401"/>
        <end position="423"/>
    </location>
</feature>
<dbReference type="Gene3D" id="1.20.1740.10">
    <property type="entry name" value="Amino acid/polyamine transporter I"/>
    <property type="match status" value="1"/>
</dbReference>
<evidence type="ECO:0000256" key="3">
    <source>
        <dbReference type="ARBA" id="ARBA00019359"/>
    </source>
</evidence>
<dbReference type="GO" id="GO:0006884">
    <property type="term" value="P:cell volume homeostasis"/>
    <property type="evidence" value="ECO:0007669"/>
    <property type="project" value="TreeGrafter"/>
</dbReference>
<organism evidence="11 12">
    <name type="scientific">Schistosoma mansoni</name>
    <name type="common">Blood fluke</name>
    <dbReference type="NCBI Taxonomy" id="6183"/>
    <lineage>
        <taxon>Eukaryota</taxon>
        <taxon>Metazoa</taxon>
        <taxon>Spiralia</taxon>
        <taxon>Lophotrochozoa</taxon>
        <taxon>Platyhelminthes</taxon>
        <taxon>Trematoda</taxon>
        <taxon>Digenea</taxon>
        <taxon>Strigeidida</taxon>
        <taxon>Schistosomatoidea</taxon>
        <taxon>Schistosomatidae</taxon>
        <taxon>Schistosoma</taxon>
    </lineage>
</organism>
<dbReference type="PANTHER" id="PTHR11827:SF72">
    <property type="entry name" value="GH08340P"/>
    <property type="match status" value="1"/>
</dbReference>
<dbReference type="InterPro" id="IPR018491">
    <property type="entry name" value="SLC12_C"/>
</dbReference>
<name>A0A3Q0KQ34_SCHMA</name>
<dbReference type="GO" id="GO:0016020">
    <property type="term" value="C:membrane"/>
    <property type="evidence" value="ECO:0007669"/>
    <property type="project" value="UniProtKB-SubCell"/>
</dbReference>
<dbReference type="FunFam" id="1.20.1740.10:FF:000013">
    <property type="entry name" value="Solute carrier family 12 member"/>
    <property type="match status" value="1"/>
</dbReference>
<keyword evidence="7 8" id="KW-0472">Membrane</keyword>
<feature type="transmembrane region" description="Helical" evidence="8">
    <location>
        <begin position="325"/>
        <end position="348"/>
    </location>
</feature>
<feature type="transmembrane region" description="Helical" evidence="8">
    <location>
        <begin position="444"/>
        <end position="477"/>
    </location>
</feature>
<evidence type="ECO:0000313" key="13">
    <source>
        <dbReference type="WBParaSite" id="Smp_153480.2"/>
    </source>
</evidence>
<dbReference type="Proteomes" id="UP000008854">
    <property type="component" value="Unassembled WGS sequence"/>
</dbReference>
<evidence type="ECO:0000256" key="8">
    <source>
        <dbReference type="SAM" id="Phobius"/>
    </source>
</evidence>
<feature type="transmembrane region" description="Helical" evidence="8">
    <location>
        <begin position="146"/>
        <end position="166"/>
    </location>
</feature>
<comment type="subcellular location">
    <subcellularLocation>
        <location evidence="1">Membrane</location>
        <topology evidence="1">Multi-pass membrane protein</topology>
    </subcellularLocation>
</comment>
<evidence type="ECO:0000256" key="1">
    <source>
        <dbReference type="ARBA" id="ARBA00004141"/>
    </source>
</evidence>
<evidence type="ECO:0000256" key="4">
    <source>
        <dbReference type="ARBA" id="ARBA00022448"/>
    </source>
</evidence>
<feature type="transmembrane region" description="Helical" evidence="8">
    <location>
        <begin position="281"/>
        <end position="305"/>
    </location>
</feature>
<dbReference type="AlphaFoldDB" id="A0A3Q0KQ34"/>
<evidence type="ECO:0000256" key="7">
    <source>
        <dbReference type="ARBA" id="ARBA00023136"/>
    </source>
</evidence>
<keyword evidence="6 8" id="KW-1133">Transmembrane helix</keyword>
<evidence type="ECO:0000256" key="6">
    <source>
        <dbReference type="ARBA" id="ARBA00022989"/>
    </source>
</evidence>
<dbReference type="InterPro" id="IPR004841">
    <property type="entry name" value="AA-permease/SLC12A_dom"/>
</dbReference>
<feature type="transmembrane region" description="Helical" evidence="8">
    <location>
        <begin position="59"/>
        <end position="81"/>
    </location>
</feature>
<protein>
    <recommendedName>
        <fullName evidence="3">Solute carrier family 12 member 9</fullName>
    </recommendedName>
</protein>
<keyword evidence="11" id="KW-1185">Reference proteome</keyword>
<dbReference type="Pfam" id="PF03522">
    <property type="entry name" value="SLC12"/>
    <property type="match status" value="1"/>
</dbReference>
<accession>A0A3Q0KQ34</accession>
<evidence type="ECO:0000313" key="12">
    <source>
        <dbReference type="WBParaSite" id="Smp_153480.1"/>
    </source>
</evidence>
<dbReference type="PANTHER" id="PTHR11827">
    <property type="entry name" value="SOLUTE CARRIER FAMILY 12, CATION COTRANSPORTERS"/>
    <property type="match status" value="1"/>
</dbReference>
<comment type="similarity">
    <text evidence="2">Belongs to the SLC12A transporter family.</text>
</comment>
<feature type="transmembrane region" description="Helical" evidence="8">
    <location>
        <begin position="102"/>
        <end position="126"/>
    </location>
</feature>
<reference evidence="11" key="1">
    <citation type="journal article" date="2012" name="PLoS Negl. Trop. Dis.">
        <title>A systematically improved high quality genome and transcriptome of the human blood fluke Schistosoma mansoni.</title>
        <authorList>
            <person name="Protasio A.V."/>
            <person name="Tsai I.J."/>
            <person name="Babbage A."/>
            <person name="Nichol S."/>
            <person name="Hunt M."/>
            <person name="Aslett M.A."/>
            <person name="De Silva N."/>
            <person name="Velarde G.S."/>
            <person name="Anderson T.J."/>
            <person name="Clark R.C."/>
            <person name="Davidson C."/>
            <person name="Dillon G.P."/>
            <person name="Holroyd N.E."/>
            <person name="LoVerde P.T."/>
            <person name="Lloyd C."/>
            <person name="McQuillan J."/>
            <person name="Oliveira G."/>
            <person name="Otto T.D."/>
            <person name="Parker-Manuel S.J."/>
            <person name="Quail M.A."/>
            <person name="Wilson R.A."/>
            <person name="Zerlotini A."/>
            <person name="Dunne D.W."/>
            <person name="Berriman M."/>
        </authorList>
    </citation>
    <scope>NUCLEOTIDE SEQUENCE [LARGE SCALE GENOMIC DNA]</scope>
    <source>
        <strain evidence="11">Puerto Rican</strain>
    </source>
</reference>
<dbReference type="STRING" id="6183.A0A3Q0KQ34"/>
<dbReference type="GO" id="GO:0015379">
    <property type="term" value="F:potassium:chloride symporter activity"/>
    <property type="evidence" value="ECO:0007669"/>
    <property type="project" value="TreeGrafter"/>
</dbReference>